<evidence type="ECO:0000259" key="2">
    <source>
        <dbReference type="Pfam" id="PF03888"/>
    </source>
</evidence>
<dbReference type="InterPro" id="IPR029046">
    <property type="entry name" value="LolA/LolB/LppX"/>
</dbReference>
<protein>
    <submittedName>
        <fullName evidence="3">Membrane protein</fullName>
    </submittedName>
</protein>
<reference evidence="3" key="1">
    <citation type="journal article" date="2014" name="Int. J. Syst. Evol. Microbiol.">
        <title>Complete genome sequence of Corynebacterium casei LMG S-19264T (=DSM 44701T), isolated from a smear-ripened cheese.</title>
        <authorList>
            <consortium name="US DOE Joint Genome Institute (JGI-PGF)"/>
            <person name="Walter F."/>
            <person name="Albersmeier A."/>
            <person name="Kalinowski J."/>
            <person name="Ruckert C."/>
        </authorList>
    </citation>
    <scope>NUCLEOTIDE SEQUENCE</scope>
    <source>
        <strain evidence="3">JCM 3313</strain>
    </source>
</reference>
<proteinExistence type="predicted"/>
<dbReference type="Gene3D" id="2.50.20.10">
    <property type="entry name" value="Lipoprotein localisation LolA/LolB/LppX"/>
    <property type="match status" value="1"/>
</dbReference>
<dbReference type="Pfam" id="PF03888">
    <property type="entry name" value="MucB_RseB"/>
    <property type="match status" value="1"/>
</dbReference>
<evidence type="ECO:0000313" key="3">
    <source>
        <dbReference type="EMBL" id="GGP60494.1"/>
    </source>
</evidence>
<dbReference type="InterPro" id="IPR033434">
    <property type="entry name" value="MucB/RseB_N"/>
</dbReference>
<dbReference type="InterPro" id="IPR052944">
    <property type="entry name" value="Sporulation_related"/>
</dbReference>
<feature type="region of interest" description="Disordered" evidence="1">
    <location>
        <begin position="296"/>
        <end position="316"/>
    </location>
</feature>
<dbReference type="SUPFAM" id="SSF89392">
    <property type="entry name" value="Prokaryotic lipoproteins and lipoprotein localization factors"/>
    <property type="match status" value="1"/>
</dbReference>
<gene>
    <name evidence="3" type="ORF">GCM10010185_36160</name>
</gene>
<dbReference type="Proteomes" id="UP000639606">
    <property type="component" value="Unassembled WGS sequence"/>
</dbReference>
<reference evidence="3" key="2">
    <citation type="submission" date="2020-09" db="EMBL/GenBank/DDBJ databases">
        <authorList>
            <person name="Sun Q."/>
            <person name="Ohkuma M."/>
        </authorList>
    </citation>
    <scope>NUCLEOTIDE SEQUENCE</scope>
    <source>
        <strain evidence="3">JCM 3313</strain>
    </source>
</reference>
<comment type="caution">
    <text evidence="3">The sequence shown here is derived from an EMBL/GenBank/DDBJ whole genome shotgun (WGS) entry which is preliminary data.</text>
</comment>
<feature type="domain" description="MucB/RseB N-terminal" evidence="2">
    <location>
        <begin position="137"/>
        <end position="232"/>
    </location>
</feature>
<organism evidence="3 4">
    <name type="scientific">Saccharothrix coeruleofusca</name>
    <dbReference type="NCBI Taxonomy" id="33919"/>
    <lineage>
        <taxon>Bacteria</taxon>
        <taxon>Bacillati</taxon>
        <taxon>Actinomycetota</taxon>
        <taxon>Actinomycetes</taxon>
        <taxon>Pseudonocardiales</taxon>
        <taxon>Pseudonocardiaceae</taxon>
        <taxon>Saccharothrix</taxon>
    </lineage>
</organism>
<dbReference type="AlphaFoldDB" id="A0A918AMT5"/>
<dbReference type="PANTHER" id="PTHR37507">
    <property type="entry name" value="SPORULATION PROTEIN YDCC"/>
    <property type="match status" value="1"/>
</dbReference>
<accession>A0A918AMT5</accession>
<evidence type="ECO:0000313" key="4">
    <source>
        <dbReference type="Proteomes" id="UP000639606"/>
    </source>
</evidence>
<dbReference type="PANTHER" id="PTHR37507:SF2">
    <property type="entry name" value="SPORULATION PROTEIN YDCC"/>
    <property type="match status" value="1"/>
</dbReference>
<sequence length="375" mass="39156">MNRRRVTVGVAAAGVVAGAAGLGVLAMPAGAGPAPDLPAVSAESLVESVVTAKPAAFGGTVEVANDLGIPALPGMPQLSDGDSKVRMWTDGEGRFRMQLPAGSAERTVVDDGAQVWSWNSEDQTVTKLPHDAEDRRRVDEAGKSSDPVALSREVVSALQEFSEITVDGTARVANRPVYELVLTPKPAERTVLREVRVAVDAELRMPLRVALLTNGTAAPAAQIGFSELNVGPQDAGLFSFTPPAGAEVKEETAAEPTEQDKAKAEEALGQISQQVVGTGWDTVLVAKATPELLTQFEQSGQRPQTDRGPRRAEGDVPQGDIQEMIKQLGKPVSGDWGSGTLITSRVGGALIADDGRVALGAVPEQVLVEAIGQVK</sequence>
<evidence type="ECO:0000256" key="1">
    <source>
        <dbReference type="SAM" id="MobiDB-lite"/>
    </source>
</evidence>
<dbReference type="EMBL" id="BMRG01000006">
    <property type="protein sequence ID" value="GGP60494.1"/>
    <property type="molecule type" value="Genomic_DNA"/>
</dbReference>
<name>A0A918AMT5_9PSEU</name>
<dbReference type="RefSeq" id="WP_189224441.1">
    <property type="nucleotide sequence ID" value="NZ_BMRG01000006.1"/>
</dbReference>
<feature type="compositionally biased region" description="Basic and acidic residues" evidence="1">
    <location>
        <begin position="304"/>
        <end position="314"/>
    </location>
</feature>
<keyword evidence="4" id="KW-1185">Reference proteome</keyword>